<sequence length="83" mass="9231">MAKTKAGGKTRQKSRRPGKRLGLKVSGGQKIIAGNILVRQRGTKFHPGEGVGRGRDHTLYALKDGILRFKKKEGKTYLWLNSK</sequence>
<dbReference type="PRINTS" id="PR00063">
    <property type="entry name" value="RIBOSOMALL27"/>
</dbReference>
<dbReference type="Pfam" id="PF01016">
    <property type="entry name" value="Ribosomal_L27"/>
    <property type="match status" value="1"/>
</dbReference>
<proteinExistence type="inferred from homology"/>
<dbReference type="Proteomes" id="UP000229816">
    <property type="component" value="Unassembled WGS sequence"/>
</dbReference>
<dbReference type="FunFam" id="2.40.50.100:FF:000020">
    <property type="entry name" value="50S ribosomal protein L27"/>
    <property type="match status" value="1"/>
</dbReference>
<dbReference type="PANTHER" id="PTHR15893">
    <property type="entry name" value="RIBOSOMAL PROTEIN L27"/>
    <property type="match status" value="1"/>
</dbReference>
<dbReference type="SUPFAM" id="SSF110324">
    <property type="entry name" value="Ribosomal L27 protein-like"/>
    <property type="match status" value="1"/>
</dbReference>
<dbReference type="InterPro" id="IPR018261">
    <property type="entry name" value="Ribosomal_bL27_CS"/>
</dbReference>
<dbReference type="GO" id="GO:0006412">
    <property type="term" value="P:translation"/>
    <property type="evidence" value="ECO:0007669"/>
    <property type="project" value="InterPro"/>
</dbReference>
<organism evidence="7 8">
    <name type="scientific">Candidatus Shapirobacteria bacterium CG_4_9_14_0_2_um_filter_39_11</name>
    <dbReference type="NCBI Taxonomy" id="1974478"/>
    <lineage>
        <taxon>Bacteria</taxon>
        <taxon>Candidatus Shapironibacteriota</taxon>
    </lineage>
</organism>
<dbReference type="AlphaFoldDB" id="A0A2M8ESY0"/>
<evidence type="ECO:0000256" key="3">
    <source>
        <dbReference type="ARBA" id="ARBA00023274"/>
    </source>
</evidence>
<evidence type="ECO:0000313" key="7">
    <source>
        <dbReference type="EMBL" id="PJC28227.1"/>
    </source>
</evidence>
<comment type="caution">
    <text evidence="7">The sequence shown here is derived from an EMBL/GenBank/DDBJ whole genome shotgun (WGS) entry which is preliminary data.</text>
</comment>
<evidence type="ECO:0000313" key="8">
    <source>
        <dbReference type="Proteomes" id="UP000229816"/>
    </source>
</evidence>
<dbReference type="PANTHER" id="PTHR15893:SF0">
    <property type="entry name" value="LARGE RIBOSOMAL SUBUNIT PROTEIN BL27M"/>
    <property type="match status" value="1"/>
</dbReference>
<dbReference type="NCBIfam" id="TIGR00062">
    <property type="entry name" value="L27"/>
    <property type="match status" value="1"/>
</dbReference>
<evidence type="ECO:0000256" key="6">
    <source>
        <dbReference type="SAM" id="MobiDB-lite"/>
    </source>
</evidence>
<comment type="similarity">
    <text evidence="1">Belongs to the bacterial ribosomal protein bL27 family.</text>
</comment>
<dbReference type="InterPro" id="IPR001684">
    <property type="entry name" value="Ribosomal_bL27"/>
</dbReference>
<dbReference type="EMBL" id="PFSF01000026">
    <property type="protein sequence ID" value="PJC28227.1"/>
    <property type="molecule type" value="Genomic_DNA"/>
</dbReference>
<dbReference type="GO" id="GO:0003735">
    <property type="term" value="F:structural constituent of ribosome"/>
    <property type="evidence" value="ECO:0007669"/>
    <property type="project" value="InterPro"/>
</dbReference>
<dbReference type="Gene3D" id="2.40.50.100">
    <property type="match status" value="1"/>
</dbReference>
<dbReference type="PROSITE" id="PS00831">
    <property type="entry name" value="RIBOSOMAL_L27"/>
    <property type="match status" value="1"/>
</dbReference>
<evidence type="ECO:0000256" key="5">
    <source>
        <dbReference type="ARBA" id="ARBA00035477"/>
    </source>
</evidence>
<protein>
    <recommendedName>
        <fullName evidence="4">Large ribosomal subunit protein bL27</fullName>
    </recommendedName>
    <alternativeName>
        <fullName evidence="5">50S ribosomal protein L27</fullName>
    </alternativeName>
</protein>
<keyword evidence="3" id="KW-0687">Ribonucleoprotein</keyword>
<evidence type="ECO:0000256" key="1">
    <source>
        <dbReference type="ARBA" id="ARBA00010797"/>
    </source>
</evidence>
<reference evidence="8" key="1">
    <citation type="submission" date="2017-09" db="EMBL/GenBank/DDBJ databases">
        <title>Depth-based differentiation of microbial function through sediment-hosted aquifers and enrichment of novel symbionts in the deep terrestrial subsurface.</title>
        <authorList>
            <person name="Probst A.J."/>
            <person name="Ladd B."/>
            <person name="Jarett J.K."/>
            <person name="Geller-Mcgrath D.E."/>
            <person name="Sieber C.M.K."/>
            <person name="Emerson J.B."/>
            <person name="Anantharaman K."/>
            <person name="Thomas B.C."/>
            <person name="Malmstrom R."/>
            <person name="Stieglmeier M."/>
            <person name="Klingl A."/>
            <person name="Woyke T."/>
            <person name="Ryan C.M."/>
            <person name="Banfield J.F."/>
        </authorList>
    </citation>
    <scope>NUCLEOTIDE SEQUENCE [LARGE SCALE GENOMIC DNA]</scope>
</reference>
<name>A0A2M8ESY0_9BACT</name>
<gene>
    <name evidence="7" type="ORF">CO054_01240</name>
</gene>
<evidence type="ECO:0000256" key="4">
    <source>
        <dbReference type="ARBA" id="ARBA00035175"/>
    </source>
</evidence>
<accession>A0A2M8ESY0</accession>
<keyword evidence="2 7" id="KW-0689">Ribosomal protein</keyword>
<feature type="region of interest" description="Disordered" evidence="6">
    <location>
        <begin position="1"/>
        <end position="22"/>
    </location>
</feature>
<dbReference type="GO" id="GO:0022625">
    <property type="term" value="C:cytosolic large ribosomal subunit"/>
    <property type="evidence" value="ECO:0007669"/>
    <property type="project" value="TreeGrafter"/>
</dbReference>
<evidence type="ECO:0000256" key="2">
    <source>
        <dbReference type="ARBA" id="ARBA00022980"/>
    </source>
</evidence>